<dbReference type="InterPro" id="IPR050143">
    <property type="entry name" value="TRIM/RBCC"/>
</dbReference>
<accession>A0ABQ0FN31</accession>
<feature type="region of interest" description="Disordered" evidence="4">
    <location>
        <begin position="332"/>
        <end position="368"/>
    </location>
</feature>
<feature type="compositionally biased region" description="Polar residues" evidence="4">
    <location>
        <begin position="218"/>
        <end position="230"/>
    </location>
</feature>
<evidence type="ECO:0000313" key="8">
    <source>
        <dbReference type="Proteomes" id="UP001623349"/>
    </source>
</evidence>
<dbReference type="InterPro" id="IPR011029">
    <property type="entry name" value="DEATH-like_dom_sf"/>
</dbReference>
<dbReference type="Pfam" id="PF00643">
    <property type="entry name" value="zf-B_box"/>
    <property type="match status" value="1"/>
</dbReference>
<dbReference type="InterPro" id="IPR000315">
    <property type="entry name" value="Znf_B-box"/>
</dbReference>
<evidence type="ECO:0000256" key="1">
    <source>
        <dbReference type="ARBA" id="ARBA00022771"/>
    </source>
</evidence>
<dbReference type="SUPFAM" id="SSF47986">
    <property type="entry name" value="DEATH domain"/>
    <property type="match status" value="1"/>
</dbReference>
<feature type="domain" description="Pyrin" evidence="6">
    <location>
        <begin position="23"/>
        <end position="114"/>
    </location>
</feature>
<dbReference type="SMART" id="SM01289">
    <property type="entry name" value="PYRIN"/>
    <property type="match status" value="1"/>
</dbReference>
<dbReference type="EMBL" id="BAAFST010000017">
    <property type="protein sequence ID" value="GAB1300616.1"/>
    <property type="molecule type" value="Genomic_DNA"/>
</dbReference>
<keyword evidence="8" id="KW-1185">Reference proteome</keyword>
<sequence>MREVFIVYQKPHSWLQSLLVRTMANTLGDHLLNTLEELLSYDFEKFKFKLQNANLEKGHSKIPWSRVQVAKPVKLARLLLNYYGEEYAVRLTLQILWAINQRQLAEALRKATGPEHLTEENRIDGSVQSSAENKAKSVKVPDVPKGDGTQQNNDESDTLPPSQADVGKGPQKKSLAKRKDQRAPESLDSQTRPSARSAAPLNRRTLATQSPGDKESMASAQLRRNVSSAGRLQGLCNNVPGRKESKKAEVYLPSGKKRPRSLEMTTYFREGEPPNSEALPTQERTGNESLICTRAATMNGRMMGALEKGTGIPEHSEHSVVLDEDTFRNLSSKTSLTGEERGTTSWMENGKRSAETAESPRGTAGSMFCDSCNPDVPLSLCEKPAQTPEDPASLGQAACKGKSREAQSPQSLPQCPRHMKQVQLLFCEEHREPICLICRLSQEHEGHRVRPLEEAALEYKEQIRKQLERLREMRGYVEEHRLQGDKKTEDFLKQTGTQKQRDLCPLEKLYQFLEQQEQLFVTWLQELSQTISKVRETYYTRVSLLDELIGELEAKQDQPEWKLMQDIGSTLHRAEMMTASELLGTPPGVKEKLHLLYRKSKTVEKNMQSFLETLSSEMTFSASYVAKREGRPPSTTQAQGLIPTVHLKCDGAHTQDCALVLYPEPEAGGSEPQDYLHPQPAQDAPELHEVHSQNNKRKFKSFLKWKPSFFIGDSDLAAAHPKLIFSMI</sequence>
<dbReference type="PANTHER" id="PTHR24103">
    <property type="entry name" value="E3 UBIQUITIN-PROTEIN LIGASE TRIM"/>
    <property type="match status" value="1"/>
</dbReference>
<dbReference type="Pfam" id="PF02758">
    <property type="entry name" value="PYRIN"/>
    <property type="match status" value="1"/>
</dbReference>
<proteinExistence type="predicted"/>
<dbReference type="PROSITE" id="PS50119">
    <property type="entry name" value="ZF_BBOX"/>
    <property type="match status" value="1"/>
</dbReference>
<protein>
    <submittedName>
        <fullName evidence="7">Pyrin</fullName>
    </submittedName>
</protein>
<dbReference type="SMART" id="SM00336">
    <property type="entry name" value="BBOX"/>
    <property type="match status" value="1"/>
</dbReference>
<reference evidence="7 8" key="1">
    <citation type="submission" date="2024-08" db="EMBL/GenBank/DDBJ databases">
        <title>The draft genome of Apodemus speciosus.</title>
        <authorList>
            <person name="Nabeshima K."/>
            <person name="Suzuki S."/>
            <person name="Onuma M."/>
        </authorList>
    </citation>
    <scope>NUCLEOTIDE SEQUENCE [LARGE SCALE GENOMIC DNA]</scope>
    <source>
        <strain evidence="7">IB14-021</strain>
    </source>
</reference>
<evidence type="ECO:0000313" key="7">
    <source>
        <dbReference type="EMBL" id="GAB1300616.1"/>
    </source>
</evidence>
<dbReference type="Proteomes" id="UP001623349">
    <property type="component" value="Unassembled WGS sequence"/>
</dbReference>
<dbReference type="PROSITE" id="PS50824">
    <property type="entry name" value="DAPIN"/>
    <property type="match status" value="1"/>
</dbReference>
<evidence type="ECO:0000256" key="3">
    <source>
        <dbReference type="PROSITE-ProRule" id="PRU00024"/>
    </source>
</evidence>
<keyword evidence="1 3" id="KW-0863">Zinc-finger</keyword>
<dbReference type="Gene3D" id="1.10.533.10">
    <property type="entry name" value="Death Domain, Fas"/>
    <property type="match status" value="1"/>
</dbReference>
<feature type="region of interest" description="Disordered" evidence="4">
    <location>
        <begin position="382"/>
        <end position="413"/>
    </location>
</feature>
<evidence type="ECO:0000259" key="5">
    <source>
        <dbReference type="PROSITE" id="PS50119"/>
    </source>
</evidence>
<feature type="compositionally biased region" description="Polar residues" evidence="4">
    <location>
        <begin position="332"/>
        <end position="347"/>
    </location>
</feature>
<keyword evidence="1 3" id="KW-0479">Metal-binding</keyword>
<gene>
    <name evidence="7" type="ORF">APTSU1_001585400</name>
</gene>
<dbReference type="CDD" id="cd08321">
    <property type="entry name" value="Pyrin_ASC-like"/>
    <property type="match status" value="1"/>
</dbReference>
<evidence type="ECO:0000256" key="2">
    <source>
        <dbReference type="ARBA" id="ARBA00022833"/>
    </source>
</evidence>
<dbReference type="InterPro" id="IPR004020">
    <property type="entry name" value="DAPIN"/>
</dbReference>
<comment type="caution">
    <text evidence="7">The sequence shown here is derived from an EMBL/GenBank/DDBJ whole genome shotgun (WGS) entry which is preliminary data.</text>
</comment>
<organism evidence="7 8">
    <name type="scientific">Apodemus speciosus</name>
    <name type="common">Large Japanese field mouse</name>
    <dbReference type="NCBI Taxonomy" id="105296"/>
    <lineage>
        <taxon>Eukaryota</taxon>
        <taxon>Metazoa</taxon>
        <taxon>Chordata</taxon>
        <taxon>Craniata</taxon>
        <taxon>Vertebrata</taxon>
        <taxon>Euteleostomi</taxon>
        <taxon>Mammalia</taxon>
        <taxon>Eutheria</taxon>
        <taxon>Euarchontoglires</taxon>
        <taxon>Glires</taxon>
        <taxon>Rodentia</taxon>
        <taxon>Myomorpha</taxon>
        <taxon>Muroidea</taxon>
        <taxon>Muridae</taxon>
        <taxon>Murinae</taxon>
        <taxon>Apodemus</taxon>
    </lineage>
</organism>
<feature type="region of interest" description="Disordered" evidence="4">
    <location>
        <begin position="668"/>
        <end position="692"/>
    </location>
</feature>
<name>A0ABQ0FN31_APOSI</name>
<dbReference type="Gene3D" id="3.30.160.60">
    <property type="entry name" value="Classic Zinc Finger"/>
    <property type="match status" value="1"/>
</dbReference>
<evidence type="ECO:0000256" key="4">
    <source>
        <dbReference type="SAM" id="MobiDB-lite"/>
    </source>
</evidence>
<keyword evidence="2" id="KW-0862">Zinc</keyword>
<dbReference type="SUPFAM" id="SSF57845">
    <property type="entry name" value="B-box zinc-binding domain"/>
    <property type="match status" value="1"/>
</dbReference>
<feature type="domain" description="B box-type" evidence="5">
    <location>
        <begin position="410"/>
        <end position="452"/>
    </location>
</feature>
<dbReference type="CDD" id="cd19771">
    <property type="entry name" value="Bbox2_TRIM20"/>
    <property type="match status" value="1"/>
</dbReference>
<feature type="region of interest" description="Disordered" evidence="4">
    <location>
        <begin position="115"/>
        <end position="241"/>
    </location>
</feature>
<evidence type="ECO:0000259" key="6">
    <source>
        <dbReference type="PROSITE" id="PS50824"/>
    </source>
</evidence>